<evidence type="ECO:0000259" key="5">
    <source>
        <dbReference type="PROSITE" id="PS50043"/>
    </source>
</evidence>
<dbReference type="GO" id="GO:0003677">
    <property type="term" value="F:DNA binding"/>
    <property type="evidence" value="ECO:0007669"/>
    <property type="project" value="UniProtKB-KW"/>
</dbReference>
<feature type="domain" description="HTH luxR-type" evidence="5">
    <location>
        <begin position="438"/>
        <end position="503"/>
    </location>
</feature>
<protein>
    <submittedName>
        <fullName evidence="6">ATP synthase F0, A subunit</fullName>
    </submittedName>
</protein>
<organism evidence="6 7">
    <name type="scientific">Slackia exigua (strain ATCC 700122 / DSM 15923 / CIP 105133 / JCM 11022 / KCTC 5966 / S-7)</name>
    <dbReference type="NCBI Taxonomy" id="649764"/>
    <lineage>
        <taxon>Bacteria</taxon>
        <taxon>Bacillati</taxon>
        <taxon>Actinomycetota</taxon>
        <taxon>Coriobacteriia</taxon>
        <taxon>Eggerthellales</taxon>
        <taxon>Eggerthellaceae</taxon>
        <taxon>Slackia</taxon>
    </lineage>
</organism>
<keyword evidence="1" id="KW-0805">Transcription regulation</keyword>
<sequence>MTLQWQSNRGRVEVSNRSRGGHVLPSIDPRAAVGFACTCAWGHYLTVFAFPASAGRLFSPLAILLAAAWLPAILRPLRELARLDGPPSRRILGSAAIYAAATFAGCLSLVQAAAPLPISAALACATGGGLAWAALAWAHALSRLDARRRFGTALAALPMFGCLDWAAEFVPEAGLGVMALACAAIGIVLLHASGAETEAIADQEPPTVKAERLAWSTVRPFRRFVGAYLVYAFVFGITFGVSGFYHASGGFGEQACIAGFGPACVIGGCLLLVAFAVRQEKFGLGTLSQIISPLLAALFLLHMLFDTLFSTWLPSITFSLWWIVLTFLFLTMVDLVWRTPSDGRTLGFAVCWALVQTALAAGAVTAQVTSFVFGTATLTANAITACSLVLVVIATAMLVGAPTPFSKAPDELGCAEGDAPHAAMPGTVADPLLGICADIARTHDLTSREEEVLVLLAQGHTRNGIARKLVVSDNTVRAHVKSIYHKLHIHSKQELVNIVDARRAAY</sequence>
<keyword evidence="4" id="KW-0472">Membrane</keyword>
<dbReference type="eggNOG" id="COG2197">
    <property type="taxonomic scope" value="Bacteria"/>
</dbReference>
<dbReference type="PRINTS" id="PR00038">
    <property type="entry name" value="HTHLUXR"/>
</dbReference>
<keyword evidence="3" id="KW-0804">Transcription</keyword>
<feature type="transmembrane region" description="Helical" evidence="4">
    <location>
        <begin position="284"/>
        <end position="305"/>
    </location>
</feature>
<dbReference type="PROSITE" id="PS50043">
    <property type="entry name" value="HTH_LUXR_2"/>
    <property type="match status" value="1"/>
</dbReference>
<dbReference type="AlphaFoldDB" id="D0WFM6"/>
<dbReference type="SMART" id="SM00421">
    <property type="entry name" value="HTH_LUXR"/>
    <property type="match status" value="1"/>
</dbReference>
<evidence type="ECO:0000313" key="6">
    <source>
        <dbReference type="EMBL" id="EEZ61289.1"/>
    </source>
</evidence>
<feature type="transmembrane region" description="Helical" evidence="4">
    <location>
        <begin position="378"/>
        <end position="399"/>
    </location>
</feature>
<evidence type="ECO:0000256" key="3">
    <source>
        <dbReference type="ARBA" id="ARBA00023163"/>
    </source>
</evidence>
<feature type="transmembrane region" description="Helical" evidence="4">
    <location>
        <begin position="345"/>
        <end position="366"/>
    </location>
</feature>
<evidence type="ECO:0000256" key="1">
    <source>
        <dbReference type="ARBA" id="ARBA00023015"/>
    </source>
</evidence>
<feature type="transmembrane region" description="Helical" evidence="4">
    <location>
        <begin position="120"/>
        <end position="138"/>
    </location>
</feature>
<dbReference type="SUPFAM" id="SSF46894">
    <property type="entry name" value="C-terminal effector domain of the bipartite response regulators"/>
    <property type="match status" value="1"/>
</dbReference>
<dbReference type="CDD" id="cd06170">
    <property type="entry name" value="LuxR_C_like"/>
    <property type="match status" value="1"/>
</dbReference>
<accession>D0WFM6</accession>
<keyword evidence="7" id="KW-1185">Reference proteome</keyword>
<dbReference type="Pfam" id="PF00196">
    <property type="entry name" value="GerE"/>
    <property type="match status" value="1"/>
</dbReference>
<dbReference type="EMBL" id="ACUX02000006">
    <property type="protein sequence ID" value="EEZ61289.1"/>
    <property type="molecule type" value="Genomic_DNA"/>
</dbReference>
<dbReference type="InterPro" id="IPR036388">
    <property type="entry name" value="WH-like_DNA-bd_sf"/>
</dbReference>
<evidence type="ECO:0000256" key="4">
    <source>
        <dbReference type="SAM" id="Phobius"/>
    </source>
</evidence>
<reference evidence="6" key="1">
    <citation type="submission" date="2009-10" db="EMBL/GenBank/DDBJ databases">
        <authorList>
            <person name="Weinstock G."/>
            <person name="Sodergren E."/>
            <person name="Clifton S."/>
            <person name="Fulton L."/>
            <person name="Fulton B."/>
            <person name="Courtney L."/>
            <person name="Fronick C."/>
            <person name="Harrison M."/>
            <person name="Strong C."/>
            <person name="Farmer C."/>
            <person name="Delahaunty K."/>
            <person name="Markovic C."/>
            <person name="Hall O."/>
            <person name="Minx P."/>
            <person name="Tomlinson C."/>
            <person name="Mitreva M."/>
            <person name="Nelson J."/>
            <person name="Hou S."/>
            <person name="Wollam A."/>
            <person name="Pepin K.H."/>
            <person name="Johnson M."/>
            <person name="Bhonagiri V."/>
            <person name="Nash W.E."/>
            <person name="Warren W."/>
            <person name="Chinwalla A."/>
            <person name="Mardis E.R."/>
            <person name="Wilson R.K."/>
        </authorList>
    </citation>
    <scope>NUCLEOTIDE SEQUENCE [LARGE SCALE GENOMIC DNA]</scope>
    <source>
        <strain evidence="6">ATCC 700122</strain>
    </source>
</reference>
<dbReference type="PANTHER" id="PTHR44688:SF16">
    <property type="entry name" value="DNA-BINDING TRANSCRIPTIONAL ACTIVATOR DEVR_DOSR"/>
    <property type="match status" value="1"/>
</dbReference>
<keyword evidence="4" id="KW-0812">Transmembrane</keyword>
<dbReference type="GO" id="GO:0006355">
    <property type="term" value="P:regulation of DNA-templated transcription"/>
    <property type="evidence" value="ECO:0007669"/>
    <property type="project" value="InterPro"/>
</dbReference>
<dbReference type="InterPro" id="IPR016032">
    <property type="entry name" value="Sig_transdc_resp-reg_C-effctor"/>
</dbReference>
<dbReference type="PANTHER" id="PTHR44688">
    <property type="entry name" value="DNA-BINDING TRANSCRIPTIONAL ACTIVATOR DEVR_DOSR"/>
    <property type="match status" value="1"/>
</dbReference>
<dbReference type="Gene3D" id="1.10.10.10">
    <property type="entry name" value="Winged helix-like DNA-binding domain superfamily/Winged helix DNA-binding domain"/>
    <property type="match status" value="1"/>
</dbReference>
<evidence type="ECO:0000256" key="2">
    <source>
        <dbReference type="ARBA" id="ARBA00023125"/>
    </source>
</evidence>
<gene>
    <name evidence="6" type="ORF">HMPREF0762_00625</name>
</gene>
<dbReference type="STRING" id="649764.HMPREF0762_00625"/>
<keyword evidence="4" id="KW-1133">Transmembrane helix</keyword>
<feature type="transmembrane region" description="Helical" evidence="4">
    <location>
        <begin position="95"/>
        <end position="114"/>
    </location>
</feature>
<comment type="caution">
    <text evidence="6">The sequence shown here is derived from an EMBL/GenBank/DDBJ whole genome shotgun (WGS) entry which is preliminary data.</text>
</comment>
<name>D0WFM6_SLAES</name>
<proteinExistence type="predicted"/>
<feature type="transmembrane region" description="Helical" evidence="4">
    <location>
        <begin position="311"/>
        <end position="333"/>
    </location>
</feature>
<feature type="transmembrane region" description="Helical" evidence="4">
    <location>
        <begin position="57"/>
        <end position="74"/>
    </location>
</feature>
<evidence type="ECO:0000313" key="7">
    <source>
        <dbReference type="Proteomes" id="UP000006001"/>
    </source>
</evidence>
<keyword evidence="2" id="KW-0238">DNA-binding</keyword>
<dbReference type="HOGENOM" id="CLU_538509_0_0_11"/>
<feature type="transmembrane region" description="Helical" evidence="4">
    <location>
        <begin position="225"/>
        <end position="245"/>
    </location>
</feature>
<dbReference type="InterPro" id="IPR000792">
    <property type="entry name" value="Tscrpt_reg_LuxR_C"/>
</dbReference>
<feature type="transmembrane region" description="Helical" evidence="4">
    <location>
        <begin position="257"/>
        <end position="277"/>
    </location>
</feature>
<dbReference type="Proteomes" id="UP000006001">
    <property type="component" value="Unassembled WGS sequence"/>
</dbReference>